<protein>
    <submittedName>
        <fullName evidence="1">Uncharacterized protein</fullName>
    </submittedName>
</protein>
<sequence length="57" mass="6048">MTNDAQSLSSETVVTQAGRNLTLACPGVTEHSLILSLQWLCVGCGPRVTSETDSNVR</sequence>
<organism evidence="1 2">
    <name type="scientific">Allacma fusca</name>
    <dbReference type="NCBI Taxonomy" id="39272"/>
    <lineage>
        <taxon>Eukaryota</taxon>
        <taxon>Metazoa</taxon>
        <taxon>Ecdysozoa</taxon>
        <taxon>Arthropoda</taxon>
        <taxon>Hexapoda</taxon>
        <taxon>Collembola</taxon>
        <taxon>Symphypleona</taxon>
        <taxon>Sminthuridae</taxon>
        <taxon>Allacma</taxon>
    </lineage>
</organism>
<accession>A0A8J2KRU7</accession>
<evidence type="ECO:0000313" key="1">
    <source>
        <dbReference type="EMBL" id="CAG7820185.1"/>
    </source>
</evidence>
<evidence type="ECO:0000313" key="2">
    <source>
        <dbReference type="Proteomes" id="UP000708208"/>
    </source>
</evidence>
<dbReference type="AlphaFoldDB" id="A0A8J2KRU7"/>
<dbReference type="OrthoDB" id="6138780at2759"/>
<proteinExistence type="predicted"/>
<dbReference type="EMBL" id="CAJVCH010471805">
    <property type="protein sequence ID" value="CAG7820185.1"/>
    <property type="molecule type" value="Genomic_DNA"/>
</dbReference>
<dbReference type="Proteomes" id="UP000708208">
    <property type="component" value="Unassembled WGS sequence"/>
</dbReference>
<reference evidence="1" key="1">
    <citation type="submission" date="2021-06" db="EMBL/GenBank/DDBJ databases">
        <authorList>
            <person name="Hodson N. C."/>
            <person name="Mongue J. A."/>
            <person name="Jaron S. K."/>
        </authorList>
    </citation>
    <scope>NUCLEOTIDE SEQUENCE</scope>
</reference>
<feature type="non-terminal residue" evidence="1">
    <location>
        <position position="1"/>
    </location>
</feature>
<keyword evidence="2" id="KW-1185">Reference proteome</keyword>
<gene>
    <name evidence="1" type="ORF">AFUS01_LOCUS30588</name>
</gene>
<comment type="caution">
    <text evidence="1">The sequence shown here is derived from an EMBL/GenBank/DDBJ whole genome shotgun (WGS) entry which is preliminary data.</text>
</comment>
<name>A0A8J2KRU7_9HEXA</name>